<dbReference type="AlphaFoldDB" id="A0A3A9K1R1"/>
<dbReference type="InterPro" id="IPR019644">
    <property type="entry name" value="DUF2508"/>
</dbReference>
<reference evidence="1 2" key="1">
    <citation type="submission" date="2017-10" db="EMBL/GenBank/DDBJ databases">
        <title>Bacillus sp. nov., a halophilic bacterium isolated from a Keqin Lake.</title>
        <authorList>
            <person name="Wang H."/>
        </authorList>
    </citation>
    <scope>NUCLEOTIDE SEQUENCE [LARGE SCALE GENOMIC DNA]</scope>
    <source>
        <strain evidence="1 2">KCTC 13187</strain>
    </source>
</reference>
<proteinExistence type="predicted"/>
<dbReference type="Pfam" id="PF10704">
    <property type="entry name" value="DUF2508"/>
    <property type="match status" value="1"/>
</dbReference>
<evidence type="ECO:0000313" key="2">
    <source>
        <dbReference type="Proteomes" id="UP000281498"/>
    </source>
</evidence>
<name>A0A3A9K1R1_9BACI</name>
<evidence type="ECO:0000313" key="1">
    <source>
        <dbReference type="EMBL" id="RKL64830.1"/>
    </source>
</evidence>
<dbReference type="RefSeq" id="WP_110938068.1">
    <property type="nucleotide sequence ID" value="NZ_KZ614147.1"/>
</dbReference>
<evidence type="ECO:0008006" key="3">
    <source>
        <dbReference type="Google" id="ProtNLM"/>
    </source>
</evidence>
<sequence length="70" mass="8484">MRSKKRKLRRLKDDELISVLRSVKDKVNEHESLLEHSVEDFGYVESRAQLERAKYFFLLREARVRKTSVY</sequence>
<gene>
    <name evidence="1" type="ORF">CR203_24195</name>
</gene>
<accession>A0A3A9K1R1</accession>
<dbReference type="Proteomes" id="UP000281498">
    <property type="component" value="Unassembled WGS sequence"/>
</dbReference>
<protein>
    <recommendedName>
        <fullName evidence="3">DUF2508 domain-containing protein</fullName>
    </recommendedName>
</protein>
<organism evidence="1 2">
    <name type="scientific">Salipaludibacillus neizhouensis</name>
    <dbReference type="NCBI Taxonomy" id="885475"/>
    <lineage>
        <taxon>Bacteria</taxon>
        <taxon>Bacillati</taxon>
        <taxon>Bacillota</taxon>
        <taxon>Bacilli</taxon>
        <taxon>Bacillales</taxon>
        <taxon>Bacillaceae</taxon>
    </lineage>
</organism>
<dbReference type="OrthoDB" id="2166610at2"/>
<dbReference type="EMBL" id="PDOE01000034">
    <property type="protein sequence ID" value="RKL64830.1"/>
    <property type="molecule type" value="Genomic_DNA"/>
</dbReference>
<keyword evidence="2" id="KW-1185">Reference proteome</keyword>
<comment type="caution">
    <text evidence="1">The sequence shown here is derived from an EMBL/GenBank/DDBJ whole genome shotgun (WGS) entry which is preliminary data.</text>
</comment>